<proteinExistence type="predicted"/>
<accession>X1C2Z9</accession>
<protein>
    <recommendedName>
        <fullName evidence="3">PKD domain-containing protein</fullName>
    </recommendedName>
</protein>
<dbReference type="AlphaFoldDB" id="X1C2Z9"/>
<evidence type="ECO:0008006" key="3">
    <source>
        <dbReference type="Google" id="ProtNLM"/>
    </source>
</evidence>
<comment type="caution">
    <text evidence="2">The sequence shown here is derived from an EMBL/GenBank/DDBJ whole genome shotgun (WGS) entry which is preliminary data.</text>
</comment>
<name>X1C2Z9_9ZZZZ</name>
<evidence type="ECO:0000256" key="1">
    <source>
        <dbReference type="SAM" id="MobiDB-lite"/>
    </source>
</evidence>
<organism evidence="2">
    <name type="scientific">marine sediment metagenome</name>
    <dbReference type="NCBI Taxonomy" id="412755"/>
    <lineage>
        <taxon>unclassified sequences</taxon>
        <taxon>metagenomes</taxon>
        <taxon>ecological metagenomes</taxon>
    </lineage>
</organism>
<reference evidence="2" key="1">
    <citation type="journal article" date="2014" name="Front. Microbiol.">
        <title>High frequency of phylogenetically diverse reductive dehalogenase-homologous genes in deep subseafloor sedimentary metagenomes.</title>
        <authorList>
            <person name="Kawai M."/>
            <person name="Futagami T."/>
            <person name="Toyoda A."/>
            <person name="Takaki Y."/>
            <person name="Nishi S."/>
            <person name="Hori S."/>
            <person name="Arai W."/>
            <person name="Tsubouchi T."/>
            <person name="Morono Y."/>
            <person name="Uchiyama I."/>
            <person name="Ito T."/>
            <person name="Fujiyama A."/>
            <person name="Inagaki F."/>
            <person name="Takami H."/>
        </authorList>
    </citation>
    <scope>NUCLEOTIDE SEQUENCE</scope>
    <source>
        <strain evidence="2">Expedition CK06-06</strain>
    </source>
</reference>
<dbReference type="EMBL" id="BART01011653">
    <property type="protein sequence ID" value="GAG87737.1"/>
    <property type="molecule type" value="Genomic_DNA"/>
</dbReference>
<gene>
    <name evidence="2" type="ORF">S01H4_24714</name>
</gene>
<feature type="region of interest" description="Disordered" evidence="1">
    <location>
        <begin position="95"/>
        <end position="118"/>
    </location>
</feature>
<evidence type="ECO:0000313" key="2">
    <source>
        <dbReference type="EMBL" id="GAG87737.1"/>
    </source>
</evidence>
<sequence>MTSVSVSPGFIPDYPDYGWIEFDFPDIQVTPEQTYYIVAMAENGADKYSWGFNTLDNHYDRGSMFYKWEGTGYIWSEYESSDWCFKTYGLDNLPPDKPDKPSGESSGKPGVSYVYSSSAIDPDGDQIYYKFDWGDGTDMVG</sequence>